<keyword evidence="8" id="KW-0472">Membrane</keyword>
<dbReference type="Gene3D" id="1.10.287.130">
    <property type="match status" value="1"/>
</dbReference>
<dbReference type="Proteomes" id="UP000245629">
    <property type="component" value="Chromosome 2"/>
</dbReference>
<dbReference type="Gene3D" id="3.30.565.10">
    <property type="entry name" value="Histidine kinase-like ATPase, C-terminal domain"/>
    <property type="match status" value="1"/>
</dbReference>
<organism evidence="12 13">
    <name type="scientific">Azospirillum thermophilum</name>
    <dbReference type="NCBI Taxonomy" id="2202148"/>
    <lineage>
        <taxon>Bacteria</taxon>
        <taxon>Pseudomonadati</taxon>
        <taxon>Pseudomonadota</taxon>
        <taxon>Alphaproteobacteria</taxon>
        <taxon>Rhodospirillales</taxon>
        <taxon>Azospirillaceae</taxon>
        <taxon>Azospirillum</taxon>
    </lineage>
</organism>
<comment type="subcellular location">
    <subcellularLocation>
        <location evidence="2">Cell membrane</location>
        <topology evidence="2">Multi-pass membrane protein</topology>
    </subcellularLocation>
</comment>
<comment type="catalytic activity">
    <reaction evidence="1">
        <text>ATP + protein L-histidine = ADP + protein N-phospho-L-histidine.</text>
        <dbReference type="EC" id="2.7.13.3"/>
    </reaction>
</comment>
<dbReference type="GO" id="GO:0000155">
    <property type="term" value="F:phosphorelay sensor kinase activity"/>
    <property type="evidence" value="ECO:0007669"/>
    <property type="project" value="InterPro"/>
</dbReference>
<dbReference type="InterPro" id="IPR003594">
    <property type="entry name" value="HATPase_dom"/>
</dbReference>
<dbReference type="PROSITE" id="PS50110">
    <property type="entry name" value="RESPONSE_REGULATORY"/>
    <property type="match status" value="2"/>
</dbReference>
<dbReference type="SMART" id="SM00388">
    <property type="entry name" value="HisKA"/>
    <property type="match status" value="1"/>
</dbReference>
<dbReference type="SUPFAM" id="SSF52172">
    <property type="entry name" value="CheY-like"/>
    <property type="match status" value="2"/>
</dbReference>
<evidence type="ECO:0000256" key="9">
    <source>
        <dbReference type="PROSITE-ProRule" id="PRU00169"/>
    </source>
</evidence>
<dbReference type="EC" id="2.7.13.3" evidence="3"/>
<dbReference type="InterPro" id="IPR003661">
    <property type="entry name" value="HisK_dim/P_dom"/>
</dbReference>
<dbReference type="Gene3D" id="3.30.450.20">
    <property type="entry name" value="PAS domain"/>
    <property type="match status" value="2"/>
</dbReference>
<dbReference type="KEGG" id="azz:DEW08_06665"/>
<evidence type="ECO:0000259" key="10">
    <source>
        <dbReference type="PROSITE" id="PS50109"/>
    </source>
</evidence>
<evidence type="ECO:0000259" key="11">
    <source>
        <dbReference type="PROSITE" id="PS50110"/>
    </source>
</evidence>
<dbReference type="Gene3D" id="3.40.50.2300">
    <property type="match status" value="2"/>
</dbReference>
<dbReference type="CDD" id="cd00082">
    <property type="entry name" value="HisKA"/>
    <property type="match status" value="1"/>
</dbReference>
<evidence type="ECO:0000256" key="3">
    <source>
        <dbReference type="ARBA" id="ARBA00012438"/>
    </source>
</evidence>
<evidence type="ECO:0000256" key="1">
    <source>
        <dbReference type="ARBA" id="ARBA00000085"/>
    </source>
</evidence>
<dbReference type="AlphaFoldDB" id="A0A2S2CNE7"/>
<evidence type="ECO:0000256" key="2">
    <source>
        <dbReference type="ARBA" id="ARBA00004651"/>
    </source>
</evidence>
<feature type="modified residue" description="4-aspartylphosphate" evidence="9">
    <location>
        <position position="775"/>
    </location>
</feature>
<feature type="domain" description="Histidine kinase" evidence="10">
    <location>
        <begin position="349"/>
        <end position="571"/>
    </location>
</feature>
<keyword evidence="5 9" id="KW-0597">Phosphoprotein</keyword>
<dbReference type="SUPFAM" id="SSF47384">
    <property type="entry name" value="Homodimeric domain of signal transducing histidine kinase"/>
    <property type="match status" value="1"/>
</dbReference>
<sequence length="840" mass="88939">MKEPDRTPRALTRMLSAAVVIPLLLAAVLGWHGYTQAQREAAAAADRSARVLADHLRALLQVHVFATSRTASRLRDGSPDRPATPDALHAMLVRFASESPELVALTVIDPDGRPVASSVDRVQPDLSFADRAYFTALRDGGPPTLIARPVTDRVTGVTILPFARRIQGPDGAFGGVVLSALPVAPLVEFFRTTGETEGRSVTVARSDGTVLLREPETTTGVEAMDRASGFMRTIAAAPQGGTYRTESVLDGIERLHVVRPVAGHDVYVSAGIETSAILRAWVRDSGPLVGLTLLAGLALAGTAGVALRRARGELAAYAELRAEVRRREAAEHALRQSQKLEAVGQLTGGIAHDFNNHLQVIGANLQLLRGRALDGDALSLVGNALAGVDRAATLASRLLAFARRQPLSPTVVNLGRVVQSMTDLLRRTLGESIEIETIIAGGLWNTSVDVSQLENAILNLAVNARDAMRGRGKLTIEAGNAELDEAYAARHAEVTAGQYVLVAVSDTGAGMPPEVLERVFEPFFTTKPAGKGTGLGLSMIHGFVKQSGGHVKVYSEVGQGTTVKIYLPRVKAAEQEVQGRGIEVRGGTERVLVVEDNPDVRAAAVALVRSLGYRTIEAVNAEAALNLLDSGARADLLFTDVVMPGTINTRDFARRAQEICPDLKVLFTSGYTANAIVHHGRLDEGVSLLSKPYSREALAAKLRQVLDAPAPMGPGAAVPAAPGRRTVLVVEDDALVRLTTVEMLGDLGHDALEAADAAEALEALGRTAIDVLLTDVGLPGMSGSDLADEARRRKPGIAVVMATGYGGFTHPGAATLPKPYSREGLQRALAEAVRLIRWTA</sequence>
<proteinExistence type="predicted"/>
<dbReference type="InterPro" id="IPR004358">
    <property type="entry name" value="Sig_transdc_His_kin-like_C"/>
</dbReference>
<dbReference type="SMART" id="SM00448">
    <property type="entry name" value="REC"/>
    <property type="match status" value="2"/>
</dbReference>
<accession>A0A2S2CNE7</accession>
<feature type="domain" description="Response regulatory" evidence="11">
    <location>
        <begin position="726"/>
        <end position="833"/>
    </location>
</feature>
<name>A0A2S2CNE7_9PROT</name>
<dbReference type="InterPro" id="IPR036890">
    <property type="entry name" value="HATPase_C_sf"/>
</dbReference>
<dbReference type="GO" id="GO:0005886">
    <property type="term" value="C:plasma membrane"/>
    <property type="evidence" value="ECO:0007669"/>
    <property type="project" value="UniProtKB-SubCell"/>
</dbReference>
<dbReference type="Pfam" id="PF00072">
    <property type="entry name" value="Response_reg"/>
    <property type="match status" value="2"/>
</dbReference>
<evidence type="ECO:0000313" key="12">
    <source>
        <dbReference type="EMBL" id="AWK85978.1"/>
    </source>
</evidence>
<keyword evidence="6" id="KW-0812">Transmembrane</keyword>
<gene>
    <name evidence="12" type="ORF">DEW08_06665</name>
</gene>
<dbReference type="PANTHER" id="PTHR43065">
    <property type="entry name" value="SENSOR HISTIDINE KINASE"/>
    <property type="match status" value="1"/>
</dbReference>
<evidence type="ECO:0000313" key="13">
    <source>
        <dbReference type="Proteomes" id="UP000245629"/>
    </source>
</evidence>
<dbReference type="CDD" id="cd12914">
    <property type="entry name" value="PDC1_DGC_like"/>
    <property type="match status" value="1"/>
</dbReference>
<keyword evidence="7" id="KW-1133">Transmembrane helix</keyword>
<dbReference type="PRINTS" id="PR00344">
    <property type="entry name" value="BCTRLSENSOR"/>
</dbReference>
<dbReference type="SUPFAM" id="SSF55874">
    <property type="entry name" value="ATPase domain of HSP90 chaperone/DNA topoisomerase II/histidine kinase"/>
    <property type="match status" value="1"/>
</dbReference>
<dbReference type="InterPro" id="IPR033479">
    <property type="entry name" value="dCache_1"/>
</dbReference>
<keyword evidence="4" id="KW-1003">Cell membrane</keyword>
<dbReference type="Pfam" id="PF02743">
    <property type="entry name" value="dCache_1"/>
    <property type="match status" value="1"/>
</dbReference>
<dbReference type="InterPro" id="IPR036097">
    <property type="entry name" value="HisK_dim/P_sf"/>
</dbReference>
<dbReference type="InterPro" id="IPR011006">
    <property type="entry name" value="CheY-like_superfamily"/>
</dbReference>
<dbReference type="SMART" id="SM00387">
    <property type="entry name" value="HATPase_c"/>
    <property type="match status" value="1"/>
</dbReference>
<dbReference type="CDD" id="cd12915">
    <property type="entry name" value="PDC2_DGC_like"/>
    <property type="match status" value="1"/>
</dbReference>
<reference evidence="13" key="1">
    <citation type="submission" date="2018-05" db="EMBL/GenBank/DDBJ databases">
        <title>Azospirillum thermophila sp. nov., a novel isolated from hot spring.</title>
        <authorList>
            <person name="Zhao Z."/>
        </authorList>
    </citation>
    <scope>NUCLEOTIDE SEQUENCE [LARGE SCALE GENOMIC DNA]</scope>
    <source>
        <strain evidence="13">CFH 70021</strain>
    </source>
</reference>
<evidence type="ECO:0000256" key="5">
    <source>
        <dbReference type="ARBA" id="ARBA00022553"/>
    </source>
</evidence>
<evidence type="ECO:0000256" key="4">
    <source>
        <dbReference type="ARBA" id="ARBA00022475"/>
    </source>
</evidence>
<dbReference type="OrthoDB" id="9796100at2"/>
<dbReference type="InterPro" id="IPR005467">
    <property type="entry name" value="His_kinase_dom"/>
</dbReference>
<dbReference type="PANTHER" id="PTHR43065:SF49">
    <property type="entry name" value="HISTIDINE KINASE"/>
    <property type="match status" value="1"/>
</dbReference>
<feature type="modified residue" description="4-aspartylphosphate" evidence="9">
    <location>
        <position position="640"/>
    </location>
</feature>
<dbReference type="EMBL" id="CP029353">
    <property type="protein sequence ID" value="AWK85978.1"/>
    <property type="molecule type" value="Genomic_DNA"/>
</dbReference>
<dbReference type="Pfam" id="PF02518">
    <property type="entry name" value="HATPase_c"/>
    <property type="match status" value="1"/>
</dbReference>
<evidence type="ECO:0000256" key="7">
    <source>
        <dbReference type="ARBA" id="ARBA00022989"/>
    </source>
</evidence>
<dbReference type="PROSITE" id="PS50109">
    <property type="entry name" value="HIS_KIN"/>
    <property type="match status" value="1"/>
</dbReference>
<feature type="domain" description="Response regulatory" evidence="11">
    <location>
        <begin position="590"/>
        <end position="706"/>
    </location>
</feature>
<evidence type="ECO:0000256" key="8">
    <source>
        <dbReference type="ARBA" id="ARBA00023136"/>
    </source>
</evidence>
<evidence type="ECO:0000256" key="6">
    <source>
        <dbReference type="ARBA" id="ARBA00022692"/>
    </source>
</evidence>
<protein>
    <recommendedName>
        <fullName evidence="3">histidine kinase</fullName>
        <ecNumber evidence="3">2.7.13.3</ecNumber>
    </recommendedName>
</protein>
<keyword evidence="13" id="KW-1185">Reference proteome</keyword>
<dbReference type="InterPro" id="IPR001789">
    <property type="entry name" value="Sig_transdc_resp-reg_receiver"/>
</dbReference>